<gene>
    <name evidence="6" type="ORF">ACFS29_15605</name>
</gene>
<evidence type="ECO:0000313" key="7">
    <source>
        <dbReference type="Proteomes" id="UP001597548"/>
    </source>
</evidence>
<dbReference type="InterPro" id="IPR036737">
    <property type="entry name" value="OmpA-like_sf"/>
</dbReference>
<name>A0ABW5ZVS7_9FLAO</name>
<dbReference type="PANTHER" id="PTHR30329">
    <property type="entry name" value="STATOR ELEMENT OF FLAGELLAR MOTOR COMPLEX"/>
    <property type="match status" value="1"/>
</dbReference>
<dbReference type="PRINTS" id="PR01021">
    <property type="entry name" value="OMPADOMAIN"/>
</dbReference>
<dbReference type="Gene3D" id="3.30.1330.60">
    <property type="entry name" value="OmpA-like domain"/>
    <property type="match status" value="2"/>
</dbReference>
<dbReference type="RefSeq" id="WP_194506079.1">
    <property type="nucleotide sequence ID" value="NZ_JADILU010000001.1"/>
</dbReference>
<keyword evidence="3" id="KW-0998">Cell outer membrane</keyword>
<keyword evidence="2 4" id="KW-0472">Membrane</keyword>
<feature type="domain" description="OmpA-like" evidence="5">
    <location>
        <begin position="160"/>
        <end position="287"/>
    </location>
</feature>
<proteinExistence type="predicted"/>
<evidence type="ECO:0000256" key="1">
    <source>
        <dbReference type="ARBA" id="ARBA00004442"/>
    </source>
</evidence>
<organism evidence="6 7">
    <name type="scientific">Psychroserpens luteus</name>
    <dbReference type="NCBI Taxonomy" id="1434066"/>
    <lineage>
        <taxon>Bacteria</taxon>
        <taxon>Pseudomonadati</taxon>
        <taxon>Bacteroidota</taxon>
        <taxon>Flavobacteriia</taxon>
        <taxon>Flavobacteriales</taxon>
        <taxon>Flavobacteriaceae</taxon>
        <taxon>Psychroserpens</taxon>
    </lineage>
</organism>
<dbReference type="PROSITE" id="PS51123">
    <property type="entry name" value="OMPA_2"/>
    <property type="match status" value="2"/>
</dbReference>
<dbReference type="CDD" id="cd07185">
    <property type="entry name" value="OmpA_C-like"/>
    <property type="match status" value="2"/>
</dbReference>
<dbReference type="PANTHER" id="PTHR30329:SF21">
    <property type="entry name" value="LIPOPROTEIN YIAD-RELATED"/>
    <property type="match status" value="1"/>
</dbReference>
<dbReference type="Pfam" id="PF00691">
    <property type="entry name" value="OmpA"/>
    <property type="match status" value="2"/>
</dbReference>
<evidence type="ECO:0000259" key="5">
    <source>
        <dbReference type="PROSITE" id="PS51123"/>
    </source>
</evidence>
<dbReference type="InterPro" id="IPR050330">
    <property type="entry name" value="Bact_OuterMem_StrucFunc"/>
</dbReference>
<reference evidence="7" key="1">
    <citation type="journal article" date="2019" name="Int. J. Syst. Evol. Microbiol.">
        <title>The Global Catalogue of Microorganisms (GCM) 10K type strain sequencing project: providing services to taxonomists for standard genome sequencing and annotation.</title>
        <authorList>
            <consortium name="The Broad Institute Genomics Platform"/>
            <consortium name="The Broad Institute Genome Sequencing Center for Infectious Disease"/>
            <person name="Wu L."/>
            <person name="Ma J."/>
        </authorList>
    </citation>
    <scope>NUCLEOTIDE SEQUENCE [LARGE SCALE GENOMIC DNA]</scope>
    <source>
        <strain evidence="7">KCTC 32514</strain>
    </source>
</reference>
<keyword evidence="7" id="KW-1185">Reference proteome</keyword>
<dbReference type="Proteomes" id="UP001597548">
    <property type="component" value="Unassembled WGS sequence"/>
</dbReference>
<evidence type="ECO:0000313" key="6">
    <source>
        <dbReference type="EMBL" id="MFD2917079.1"/>
    </source>
</evidence>
<sequence length="287" mass="33080">MKKLLLITLLFSQLLIAQKEMTHEVYFETDKFEVPPTEHNRLLMFLSEIESMDIAKISIYGFTDDRGTDTYNLKLSQDRANSIKTIFSNNEFDESVITNVDGKGEILLKLIKENDLNKIRGLNRKVEIIVSSVFPPKTKESPEVAEAKKREATELLKGELKAGDKFELNNILFKTGYSKLLPESKETLKELAEILVERKDLYFTIQGHVCCTKNSRDAIDRKTKKRNLSVARAKFIYDYLAKQGVNKRRMKYVGMRRKFPLGGEPKLDRRVEILITYVGQTTSRSDN</sequence>
<evidence type="ECO:0000256" key="3">
    <source>
        <dbReference type="ARBA" id="ARBA00023237"/>
    </source>
</evidence>
<feature type="domain" description="OmpA-like" evidence="5">
    <location>
        <begin position="14"/>
        <end position="134"/>
    </location>
</feature>
<evidence type="ECO:0000256" key="4">
    <source>
        <dbReference type="PROSITE-ProRule" id="PRU00473"/>
    </source>
</evidence>
<comment type="caution">
    <text evidence="6">The sequence shown here is derived from an EMBL/GenBank/DDBJ whole genome shotgun (WGS) entry which is preliminary data.</text>
</comment>
<dbReference type="InterPro" id="IPR006665">
    <property type="entry name" value="OmpA-like"/>
</dbReference>
<protein>
    <submittedName>
        <fullName evidence="6">OmpA family protein</fullName>
    </submittedName>
</protein>
<comment type="subcellular location">
    <subcellularLocation>
        <location evidence="1">Cell outer membrane</location>
    </subcellularLocation>
</comment>
<dbReference type="SUPFAM" id="SSF103088">
    <property type="entry name" value="OmpA-like"/>
    <property type="match status" value="2"/>
</dbReference>
<dbReference type="InterPro" id="IPR006664">
    <property type="entry name" value="OMP_bac"/>
</dbReference>
<dbReference type="EMBL" id="JBHUOS010000010">
    <property type="protein sequence ID" value="MFD2917079.1"/>
    <property type="molecule type" value="Genomic_DNA"/>
</dbReference>
<accession>A0ABW5ZVS7</accession>
<evidence type="ECO:0000256" key="2">
    <source>
        <dbReference type="ARBA" id="ARBA00023136"/>
    </source>
</evidence>